<dbReference type="AlphaFoldDB" id="A0A5K8AA15"/>
<reference evidence="1 2" key="1">
    <citation type="submission" date="2019-11" db="EMBL/GenBank/DDBJ databases">
        <title>Comparative genomics of hydrocarbon-degrading Desulfosarcina strains.</title>
        <authorList>
            <person name="Watanabe M."/>
            <person name="Kojima H."/>
            <person name="Fukui M."/>
        </authorList>
    </citation>
    <scope>NUCLEOTIDE SEQUENCE [LARGE SCALE GENOMIC DNA]</scope>
    <source>
        <strain evidence="2">oXyS1</strain>
    </source>
</reference>
<dbReference type="Proteomes" id="UP000422108">
    <property type="component" value="Chromosome"/>
</dbReference>
<name>A0A5K8AA15_9BACT</name>
<organism evidence="1 2">
    <name type="scientific">Desulfosarcina ovata subsp. ovata</name>
    <dbReference type="NCBI Taxonomy" id="2752305"/>
    <lineage>
        <taxon>Bacteria</taxon>
        <taxon>Pseudomonadati</taxon>
        <taxon>Thermodesulfobacteriota</taxon>
        <taxon>Desulfobacteria</taxon>
        <taxon>Desulfobacterales</taxon>
        <taxon>Desulfosarcinaceae</taxon>
        <taxon>Desulfosarcina</taxon>
    </lineage>
</organism>
<dbReference type="EMBL" id="AP021879">
    <property type="protein sequence ID" value="BBO89425.1"/>
    <property type="molecule type" value="Genomic_DNA"/>
</dbReference>
<proteinExistence type="predicted"/>
<accession>A0A5K8AA15</accession>
<evidence type="ECO:0000313" key="1">
    <source>
        <dbReference type="EMBL" id="BBO89425.1"/>
    </source>
</evidence>
<protein>
    <submittedName>
        <fullName evidence="1">Uncharacterized protein</fullName>
    </submittedName>
</protein>
<gene>
    <name evidence="1" type="ORF">DSCOOX_26050</name>
</gene>
<keyword evidence="2" id="KW-1185">Reference proteome</keyword>
<evidence type="ECO:0000313" key="2">
    <source>
        <dbReference type="Proteomes" id="UP000422108"/>
    </source>
</evidence>
<sequence length="54" mass="6443">MHTTQTDEKKLKTFYHIVIEASQLFDNDQIQIGLHIDKGFYSYNRPEVRKTDQT</sequence>